<evidence type="ECO:0000313" key="12">
    <source>
        <dbReference type="Proteomes" id="UP000198647"/>
    </source>
</evidence>
<evidence type="ECO:0000256" key="7">
    <source>
        <dbReference type="ARBA" id="ARBA00023235"/>
    </source>
</evidence>
<dbReference type="InterPro" id="IPR001250">
    <property type="entry name" value="Man6P_Isoase-1"/>
</dbReference>
<dbReference type="GO" id="GO:0016853">
    <property type="term" value="F:isomerase activity"/>
    <property type="evidence" value="ECO:0007669"/>
    <property type="project" value="UniProtKB-KW"/>
</dbReference>
<comment type="similarity">
    <text evidence="3 8">Belongs to the mannose-6-phosphate isomerase type 1 family.</text>
</comment>
<dbReference type="RefSeq" id="WP_093107214.1">
    <property type="nucleotide sequence ID" value="NZ_FNOS01000004.1"/>
</dbReference>
<dbReference type="Pfam" id="PF21621">
    <property type="entry name" value="MPI_cupin_dom"/>
    <property type="match status" value="1"/>
</dbReference>
<gene>
    <name evidence="11" type="ORF">SAMN04488081_1757</name>
</gene>
<evidence type="ECO:0000256" key="4">
    <source>
        <dbReference type="ARBA" id="ARBA00011956"/>
    </source>
</evidence>
<dbReference type="InterPro" id="IPR051804">
    <property type="entry name" value="Carb_Metab_Reg_Kinase/Isom"/>
</dbReference>
<evidence type="ECO:0000259" key="10">
    <source>
        <dbReference type="Pfam" id="PF21621"/>
    </source>
</evidence>
<proteinExistence type="inferred from homology"/>
<dbReference type="SUPFAM" id="SSF51182">
    <property type="entry name" value="RmlC-like cupins"/>
    <property type="match status" value="1"/>
</dbReference>
<dbReference type="NCBIfam" id="TIGR00218">
    <property type="entry name" value="manA"/>
    <property type="match status" value="1"/>
</dbReference>
<dbReference type="Gene3D" id="2.60.120.10">
    <property type="entry name" value="Jelly Rolls"/>
    <property type="match status" value="2"/>
</dbReference>
<dbReference type="InterPro" id="IPR014710">
    <property type="entry name" value="RmlC-like_jellyroll"/>
</dbReference>
<name>A0A1H3G114_9BACI</name>
<dbReference type="CDD" id="cd07010">
    <property type="entry name" value="cupin_PMI_type_I_N_bac"/>
    <property type="match status" value="1"/>
</dbReference>
<comment type="caution">
    <text evidence="11">The sequence shown here is derived from an EMBL/GenBank/DDBJ whole genome shotgun (WGS) entry which is preliminary data.</text>
</comment>
<keyword evidence="7 8" id="KW-0413">Isomerase</keyword>
<dbReference type="InterPro" id="IPR014628">
    <property type="entry name" value="Man6P_isomerase_Firm_short"/>
</dbReference>
<organism evidence="11 12">
    <name type="scientific">Salimicrobium album</name>
    <dbReference type="NCBI Taxonomy" id="50717"/>
    <lineage>
        <taxon>Bacteria</taxon>
        <taxon>Bacillati</taxon>
        <taxon>Bacillota</taxon>
        <taxon>Bacilli</taxon>
        <taxon>Bacillales</taxon>
        <taxon>Bacillaceae</taxon>
        <taxon>Salimicrobium</taxon>
    </lineage>
</organism>
<dbReference type="PANTHER" id="PTHR42742:SF3">
    <property type="entry name" value="FRUCTOKINASE"/>
    <property type="match status" value="1"/>
</dbReference>
<comment type="catalytic activity">
    <reaction evidence="1 8">
        <text>D-mannose 6-phosphate = D-fructose 6-phosphate</text>
        <dbReference type="Rhea" id="RHEA:12356"/>
        <dbReference type="ChEBI" id="CHEBI:58735"/>
        <dbReference type="ChEBI" id="CHEBI:61527"/>
        <dbReference type="EC" id="5.3.1.8"/>
    </reaction>
</comment>
<dbReference type="EMBL" id="FNOS01000004">
    <property type="protein sequence ID" value="SDX96951.1"/>
    <property type="molecule type" value="Genomic_DNA"/>
</dbReference>
<accession>A0A1H3G114</accession>
<evidence type="ECO:0000256" key="3">
    <source>
        <dbReference type="ARBA" id="ARBA00010772"/>
    </source>
</evidence>
<evidence type="ECO:0000256" key="8">
    <source>
        <dbReference type="PIRNR" id="PIRNR036894"/>
    </source>
</evidence>
<protein>
    <recommendedName>
        <fullName evidence="4 8">Mannose-6-phosphate isomerase</fullName>
        <ecNumber evidence="4 8">5.3.1.8</ecNumber>
    </recommendedName>
</protein>
<keyword evidence="12" id="KW-1185">Reference proteome</keyword>
<evidence type="ECO:0000259" key="9">
    <source>
        <dbReference type="Pfam" id="PF20511"/>
    </source>
</evidence>
<reference evidence="11 12" key="1">
    <citation type="submission" date="2016-10" db="EMBL/GenBank/DDBJ databases">
        <authorList>
            <person name="Varghese N."/>
            <person name="Submissions S."/>
        </authorList>
    </citation>
    <scope>NUCLEOTIDE SEQUENCE [LARGE SCALE GENOMIC DNA]</scope>
    <source>
        <strain evidence="11 12">DSM 20748</strain>
    </source>
</reference>
<evidence type="ECO:0000256" key="1">
    <source>
        <dbReference type="ARBA" id="ARBA00000757"/>
    </source>
</evidence>
<keyword evidence="5 8" id="KW-0479">Metal-binding</keyword>
<sequence>MYKEPIMIAPLFKERIWGGTKLKDMYGYALPSEKIGECWAISGHENGTNEIRNGPLAGTTLKQAWENHRELFAGEEGEEFPLLTKILDANDKLSVQVHPDDTYAKEKEKKTYGKTECWYVIDAEEGAQIVFGHHADTEEEFRQRIENGEWEELLRYVNVQAGDFFYVPSGTIHAIGAGVRILETQQNSDITYRVYDYDRTDGNGEKRDLHLEKSIEVAKIPHEDPVTERTESIVKGMKREHLISEQYFSVEHWDVHGSTEEIVNPSYLLLSLLDGDMIVRTEGESYPVRKGDHFIIPATVDSFTLEGTGKLIVSHSNKEKSGG</sequence>
<feature type="domain" description="Mannose-6-phosphate isomerase cupin" evidence="10">
    <location>
        <begin position="241"/>
        <end position="315"/>
    </location>
</feature>
<evidence type="ECO:0000256" key="5">
    <source>
        <dbReference type="ARBA" id="ARBA00022723"/>
    </source>
</evidence>
<keyword evidence="6 8" id="KW-0862">Zinc</keyword>
<dbReference type="PANTHER" id="PTHR42742">
    <property type="entry name" value="TRANSCRIPTIONAL REPRESSOR MPRA"/>
    <property type="match status" value="1"/>
</dbReference>
<feature type="domain" description="Phosphomannose isomerase type I catalytic" evidence="9">
    <location>
        <begin position="9"/>
        <end position="107"/>
    </location>
</feature>
<dbReference type="InterPro" id="IPR046457">
    <property type="entry name" value="PMI_typeI_cat"/>
</dbReference>
<comment type="cofactor">
    <cofactor evidence="2 8">
        <name>Zn(2+)</name>
        <dbReference type="ChEBI" id="CHEBI:29105"/>
    </cofactor>
</comment>
<dbReference type="EC" id="5.3.1.8" evidence="4 8"/>
<evidence type="ECO:0000256" key="6">
    <source>
        <dbReference type="ARBA" id="ARBA00022833"/>
    </source>
</evidence>
<dbReference type="InterPro" id="IPR011051">
    <property type="entry name" value="RmlC_Cupin_sf"/>
</dbReference>
<evidence type="ECO:0000256" key="2">
    <source>
        <dbReference type="ARBA" id="ARBA00001947"/>
    </source>
</evidence>
<dbReference type="InterPro" id="IPR049071">
    <property type="entry name" value="MPI_cupin_dom"/>
</dbReference>
<dbReference type="Pfam" id="PF20511">
    <property type="entry name" value="PMI_typeI_cat"/>
    <property type="match status" value="1"/>
</dbReference>
<dbReference type="Proteomes" id="UP000198647">
    <property type="component" value="Unassembled WGS sequence"/>
</dbReference>
<dbReference type="PIRSF" id="PIRSF036894">
    <property type="entry name" value="PMI_Firm_short"/>
    <property type="match status" value="1"/>
</dbReference>
<evidence type="ECO:0000313" key="11">
    <source>
        <dbReference type="EMBL" id="SDX96951.1"/>
    </source>
</evidence>